<accession>A0A1G8KDG4</accession>
<evidence type="ECO:0000313" key="2">
    <source>
        <dbReference type="EMBL" id="SDI41409.1"/>
    </source>
</evidence>
<sequence length="164" mass="19015">MSDFSKGVESYKEVLKAYNVQEIYKEIILYMRSLRQDFLKGDKSFRIGGLYEGLMDMTYFSIATDMLLQKKLKLALVFVHGKGSLELWISGQNREVMKKYRTYFSVDSGFSSPAFHEKDNEDALLEFTLAEGKDLPEKEDAYEAVAPMVYNILEQMEKQLENLD</sequence>
<dbReference type="AlphaFoldDB" id="A0A1G8KDG4"/>
<evidence type="ECO:0000313" key="3">
    <source>
        <dbReference type="Proteomes" id="UP000183255"/>
    </source>
</evidence>
<proteinExistence type="predicted"/>
<dbReference type="RefSeq" id="WP_031577827.1">
    <property type="nucleotide sequence ID" value="NZ_FNDZ01000002.1"/>
</dbReference>
<dbReference type="Pfam" id="PF22526">
    <property type="entry name" value="DUF7000"/>
    <property type="match status" value="1"/>
</dbReference>
<dbReference type="InterPro" id="IPR054269">
    <property type="entry name" value="DUF7000"/>
</dbReference>
<protein>
    <recommendedName>
        <fullName evidence="1">DUF7000 domain-containing protein</fullName>
    </recommendedName>
</protein>
<dbReference type="EMBL" id="FNDZ01000002">
    <property type="protein sequence ID" value="SDI41409.1"/>
    <property type="molecule type" value="Genomic_DNA"/>
</dbReference>
<name>A0A1G8KDG4_9CLOT</name>
<evidence type="ECO:0000259" key="1">
    <source>
        <dbReference type="Pfam" id="PF22526"/>
    </source>
</evidence>
<dbReference type="Proteomes" id="UP000183255">
    <property type="component" value="Unassembled WGS sequence"/>
</dbReference>
<gene>
    <name evidence="2" type="ORF">SAMN05421804_102280</name>
</gene>
<reference evidence="2 3" key="1">
    <citation type="submission" date="2016-10" db="EMBL/GenBank/DDBJ databases">
        <authorList>
            <person name="de Groot N.N."/>
        </authorList>
    </citation>
    <scope>NUCLEOTIDE SEQUENCE [LARGE SCALE GENOMIC DNA]</scope>
    <source>
        <strain evidence="2 3">CGMCC 1.5058</strain>
    </source>
</reference>
<organism evidence="2 3">
    <name type="scientific">Proteiniclasticum ruminis</name>
    <dbReference type="NCBI Taxonomy" id="398199"/>
    <lineage>
        <taxon>Bacteria</taxon>
        <taxon>Bacillati</taxon>
        <taxon>Bacillota</taxon>
        <taxon>Clostridia</taxon>
        <taxon>Eubacteriales</taxon>
        <taxon>Clostridiaceae</taxon>
        <taxon>Proteiniclasticum</taxon>
    </lineage>
</organism>
<feature type="domain" description="DUF7000" evidence="1">
    <location>
        <begin position="6"/>
        <end position="159"/>
    </location>
</feature>